<dbReference type="AlphaFoldDB" id="A0A1G8HN44"/>
<dbReference type="InterPro" id="IPR001119">
    <property type="entry name" value="SLH_dom"/>
</dbReference>
<feature type="domain" description="SLH" evidence="2">
    <location>
        <begin position="32"/>
        <end position="95"/>
    </location>
</feature>
<keyword evidence="4" id="KW-1185">Reference proteome</keyword>
<organism evidence="3 4">
    <name type="scientific">Alteribacillus bidgolensis</name>
    <dbReference type="NCBI Taxonomy" id="930129"/>
    <lineage>
        <taxon>Bacteria</taxon>
        <taxon>Bacillati</taxon>
        <taxon>Bacillota</taxon>
        <taxon>Bacilli</taxon>
        <taxon>Bacillales</taxon>
        <taxon>Bacillaceae</taxon>
        <taxon>Alteribacillus</taxon>
    </lineage>
</organism>
<reference evidence="3 4" key="1">
    <citation type="submission" date="2016-10" db="EMBL/GenBank/DDBJ databases">
        <authorList>
            <person name="de Groot N.N."/>
        </authorList>
    </citation>
    <scope>NUCLEOTIDE SEQUENCE [LARGE SCALE GENOMIC DNA]</scope>
    <source>
        <strain evidence="4">P4B,CCM 7963,CECT 7998,DSM 25260,IBRC-M 10614,KCTC 13821</strain>
    </source>
</reference>
<sequence>MAIAAMTVSSLLYISEADFHIGSFEPSKANAQSAGFPDVNERYWAYEEITWADESGLMTGYKDGSFGPGDEMTEAQFVTILQRYFNLETSEGENSHWSQPSYQALSNSLLRMPGLRNDSVKNREVTRGIISQALAHSQGQEPGLEKSVAWMFKEDLTTGRQDGSTQTERYDVNGKLTRAQAAVFLKRLHDSQFTQWRGEILLDMTPEGSNVYTEKVRSLYSEAGVTLYARDNSSFATADPEYYHLFQAYQGERREYVISRTTESNFELASKAAEALGAPLSADDIFNALKQAEQTEEVQQLGEIEINPRPSDIFMLWDEQEE</sequence>
<evidence type="ECO:0000259" key="2">
    <source>
        <dbReference type="PROSITE" id="PS51272"/>
    </source>
</evidence>
<dbReference type="STRING" id="930129.SAMN05216352_104337"/>
<evidence type="ECO:0000313" key="3">
    <source>
        <dbReference type="EMBL" id="SDI08116.1"/>
    </source>
</evidence>
<protein>
    <submittedName>
        <fullName evidence="3">S-layer homology domain-containing protein</fullName>
    </submittedName>
</protein>
<gene>
    <name evidence="3" type="ORF">SAMN05216352_104337</name>
</gene>
<accession>A0A1G8HN44</accession>
<dbReference type="EMBL" id="FNDU01000004">
    <property type="protein sequence ID" value="SDI08116.1"/>
    <property type="molecule type" value="Genomic_DNA"/>
</dbReference>
<proteinExistence type="predicted"/>
<keyword evidence="1" id="KW-0732">Signal</keyword>
<dbReference type="OrthoDB" id="9790293at2"/>
<evidence type="ECO:0000313" key="4">
    <source>
        <dbReference type="Proteomes" id="UP000199017"/>
    </source>
</evidence>
<name>A0A1G8HN44_9BACI</name>
<dbReference type="Proteomes" id="UP000199017">
    <property type="component" value="Unassembled WGS sequence"/>
</dbReference>
<dbReference type="Pfam" id="PF00395">
    <property type="entry name" value="SLH"/>
    <property type="match status" value="1"/>
</dbReference>
<evidence type="ECO:0000256" key="1">
    <source>
        <dbReference type="ARBA" id="ARBA00022729"/>
    </source>
</evidence>
<dbReference type="PROSITE" id="PS51272">
    <property type="entry name" value="SLH"/>
    <property type="match status" value="1"/>
</dbReference>